<protein>
    <recommendedName>
        <fullName evidence="3">N-acetylmuramoyl-L-alanine amidase</fullName>
        <ecNumber evidence="3">3.5.1.28</ecNumber>
    </recommendedName>
</protein>
<evidence type="ECO:0000313" key="10">
    <source>
        <dbReference type="Proteomes" id="UP001167864"/>
    </source>
</evidence>
<evidence type="ECO:0000313" key="7">
    <source>
        <dbReference type="EMBL" id="CNE59620.1"/>
    </source>
</evidence>
<comment type="similarity">
    <text evidence="2">Belongs to the N-acetylmuramoyl-L-alanine amidase 2 family.</text>
</comment>
<dbReference type="AlphaFoldDB" id="A0AAW7JU59"/>
<dbReference type="InterPro" id="IPR036365">
    <property type="entry name" value="PGBD-like_sf"/>
</dbReference>
<gene>
    <name evidence="7" type="primary">amiD_2</name>
    <name evidence="7" type="ORF">ERS137967_02005</name>
    <name evidence="8" type="ORF">QVN42_03655</name>
</gene>
<evidence type="ECO:0000256" key="4">
    <source>
        <dbReference type="ARBA" id="ARBA00022801"/>
    </source>
</evidence>
<dbReference type="GO" id="GO:0008745">
    <property type="term" value="F:N-acetylmuramoyl-L-alanine amidase activity"/>
    <property type="evidence" value="ECO:0007669"/>
    <property type="project" value="UniProtKB-EC"/>
</dbReference>
<dbReference type="InterPro" id="IPR051206">
    <property type="entry name" value="NAMLAA_amidase_2"/>
</dbReference>
<proteinExistence type="inferred from homology"/>
<sequence>MENSQLINIDYNSYRNVKGFNKRVRFLILHYTVVDFTGSITALTGPLVSSHYLIPDPMDPGYIAAGFDELRIFNLVDENDRAWHAGESRWHQRTNLNDSSIGIEIVNQASDNKGNFTFPPYNDEQIEAVKDLALNILQRYPDISPTHVLGHSDISLGRKSDPGAAFPWFELYMCGVGAWYDDETKKEYLCQYNNSMPNKSEILKLFNTYGYDTSNADTNIGYEILIRAFQLHFRPECYDGKMDEETLAVLSALVKKYFQSEL</sequence>
<name>A0AAW7JU59_9GAMM</name>
<organism evidence="8 10">
    <name type="scientific">Yersinia nurmii</name>
    <dbReference type="NCBI Taxonomy" id="685706"/>
    <lineage>
        <taxon>Bacteria</taxon>
        <taxon>Pseudomonadati</taxon>
        <taxon>Pseudomonadota</taxon>
        <taxon>Gammaproteobacteria</taxon>
        <taxon>Enterobacterales</taxon>
        <taxon>Yersiniaceae</taxon>
        <taxon>Yersinia</taxon>
    </lineage>
</organism>
<evidence type="ECO:0000256" key="2">
    <source>
        <dbReference type="ARBA" id="ARBA00007553"/>
    </source>
</evidence>
<feature type="domain" description="N-acetylmuramoyl-L-alanine amidase" evidence="6">
    <location>
        <begin position="12"/>
        <end position="163"/>
    </location>
</feature>
<dbReference type="InterPro" id="IPR036366">
    <property type="entry name" value="PGBDSf"/>
</dbReference>
<dbReference type="Proteomes" id="UP000040578">
    <property type="component" value="Unassembled WGS sequence"/>
</dbReference>
<dbReference type="EMBL" id="CPYD01000006">
    <property type="protein sequence ID" value="CNE59620.1"/>
    <property type="molecule type" value="Genomic_DNA"/>
</dbReference>
<keyword evidence="9" id="KW-1185">Reference proteome</keyword>
<evidence type="ECO:0000256" key="5">
    <source>
        <dbReference type="ARBA" id="ARBA00023316"/>
    </source>
</evidence>
<accession>A0AAW7JU59</accession>
<dbReference type="EMBL" id="JAUEHU010000003">
    <property type="protein sequence ID" value="MDN0086497.1"/>
    <property type="molecule type" value="Genomic_DNA"/>
</dbReference>
<keyword evidence="5" id="KW-0961">Cell wall biogenesis/degradation</keyword>
<evidence type="ECO:0000313" key="8">
    <source>
        <dbReference type="EMBL" id="MDN0086497.1"/>
    </source>
</evidence>
<dbReference type="Gene3D" id="3.40.80.10">
    <property type="entry name" value="Peptidoglycan recognition protein-like"/>
    <property type="match status" value="1"/>
</dbReference>
<dbReference type="RefSeq" id="WP_049598326.1">
    <property type="nucleotide sequence ID" value="NZ_CPYD01000006.1"/>
</dbReference>
<dbReference type="PANTHER" id="PTHR30417:SF12">
    <property type="entry name" value="N-ACETYLMURAMOYL-L-ALANINE AMIDASE"/>
    <property type="match status" value="1"/>
</dbReference>
<dbReference type="SUPFAM" id="SSF55846">
    <property type="entry name" value="N-acetylmuramoyl-L-alanine amidase-like"/>
    <property type="match status" value="1"/>
</dbReference>
<dbReference type="FunFam" id="3.40.80.10:FF:000003">
    <property type="entry name" value="N-acetylmuramoyl-L-alanine amidase"/>
    <property type="match status" value="1"/>
</dbReference>
<reference evidence="8" key="2">
    <citation type="submission" date="2023-06" db="EMBL/GenBank/DDBJ databases">
        <authorList>
            <person name="Polev D.E."/>
            <person name="Saitova A.T."/>
            <person name="Bogumilchik E.A."/>
            <person name="Kokorina G.I."/>
            <person name="Voskresenskaia E.A."/>
        </authorList>
    </citation>
    <scope>NUCLEOTIDE SEQUENCE</scope>
    <source>
        <strain evidence="8">2145 StPb PI</strain>
    </source>
</reference>
<comment type="catalytic activity">
    <reaction evidence="1">
        <text>Hydrolyzes the link between N-acetylmuramoyl residues and L-amino acid residues in certain cell-wall glycopeptides.</text>
        <dbReference type="EC" id="3.5.1.28"/>
    </reaction>
</comment>
<dbReference type="EC" id="3.5.1.28" evidence="3"/>
<reference evidence="7 9" key="1">
    <citation type="submission" date="2015-03" db="EMBL/GenBank/DDBJ databases">
        <authorList>
            <consortium name="Pathogen Informatics"/>
            <person name="Murphy D."/>
        </authorList>
    </citation>
    <scope>NUCLEOTIDE SEQUENCE [LARGE SCALE GENOMIC DNA]</scope>
    <source>
        <strain evidence="9">type strain: CIP110231</strain>
        <strain evidence="7">Type strain: CIP110231</strain>
    </source>
</reference>
<dbReference type="InterPro" id="IPR002502">
    <property type="entry name" value="Amidase_domain"/>
</dbReference>
<dbReference type="CDD" id="cd06583">
    <property type="entry name" value="PGRP"/>
    <property type="match status" value="1"/>
</dbReference>
<dbReference type="SMART" id="SM00644">
    <property type="entry name" value="Ami_2"/>
    <property type="match status" value="1"/>
</dbReference>
<dbReference type="Pfam" id="PF01510">
    <property type="entry name" value="Amidase_2"/>
    <property type="match status" value="1"/>
</dbReference>
<dbReference type="SUPFAM" id="SSF47090">
    <property type="entry name" value="PGBD-like"/>
    <property type="match status" value="1"/>
</dbReference>
<evidence type="ECO:0000313" key="9">
    <source>
        <dbReference type="Proteomes" id="UP000040578"/>
    </source>
</evidence>
<dbReference type="PANTHER" id="PTHR30417">
    <property type="entry name" value="N-ACETYLMURAMOYL-L-ALANINE AMIDASE AMID"/>
    <property type="match status" value="1"/>
</dbReference>
<dbReference type="GO" id="GO:0019867">
    <property type="term" value="C:outer membrane"/>
    <property type="evidence" value="ECO:0007669"/>
    <property type="project" value="TreeGrafter"/>
</dbReference>
<evidence type="ECO:0000259" key="6">
    <source>
        <dbReference type="SMART" id="SM00644"/>
    </source>
</evidence>
<dbReference type="GO" id="GO:0009253">
    <property type="term" value="P:peptidoglycan catabolic process"/>
    <property type="evidence" value="ECO:0007669"/>
    <property type="project" value="InterPro"/>
</dbReference>
<dbReference type="GO" id="GO:0071555">
    <property type="term" value="P:cell wall organization"/>
    <property type="evidence" value="ECO:0007669"/>
    <property type="project" value="UniProtKB-KW"/>
</dbReference>
<keyword evidence="4 8" id="KW-0378">Hydrolase</keyword>
<dbReference type="Gene3D" id="1.10.101.10">
    <property type="entry name" value="PGBD-like superfamily/PGBD"/>
    <property type="match status" value="1"/>
</dbReference>
<comment type="caution">
    <text evidence="8">The sequence shown here is derived from an EMBL/GenBank/DDBJ whole genome shotgun (WGS) entry which is preliminary data.</text>
</comment>
<dbReference type="GO" id="GO:0009254">
    <property type="term" value="P:peptidoglycan turnover"/>
    <property type="evidence" value="ECO:0007669"/>
    <property type="project" value="TreeGrafter"/>
</dbReference>
<evidence type="ECO:0000256" key="3">
    <source>
        <dbReference type="ARBA" id="ARBA00011901"/>
    </source>
</evidence>
<evidence type="ECO:0000256" key="1">
    <source>
        <dbReference type="ARBA" id="ARBA00001561"/>
    </source>
</evidence>
<dbReference type="Proteomes" id="UP001167864">
    <property type="component" value="Unassembled WGS sequence"/>
</dbReference>
<dbReference type="InterPro" id="IPR036505">
    <property type="entry name" value="Amidase/PGRP_sf"/>
</dbReference>